<evidence type="ECO:0000313" key="1">
    <source>
        <dbReference type="EMBL" id="EET42965.1"/>
    </source>
</evidence>
<reference evidence="1" key="1">
    <citation type="submission" date="2009-07" db="EMBL/GenBank/DDBJ databases">
        <authorList>
            <person name="Weinstock G."/>
            <person name="Sodergren E."/>
            <person name="Clifton S."/>
            <person name="Fulton L."/>
            <person name="Fulton B."/>
            <person name="Courtney L."/>
            <person name="Fronick C."/>
            <person name="Harrison M."/>
            <person name="Strong C."/>
            <person name="Farmer C."/>
            <person name="Delahaunty K."/>
            <person name="Markovic C."/>
            <person name="Hall O."/>
            <person name="Minx P."/>
            <person name="Tomlinson C."/>
            <person name="Mitreva M."/>
            <person name="Nelson J."/>
            <person name="Hou S."/>
            <person name="Wollam A."/>
            <person name="Pepin K.H."/>
            <person name="Johnson M."/>
            <person name="Bhonagiri V."/>
            <person name="Nash W.E."/>
            <person name="Warren W."/>
            <person name="Chinwalla A."/>
            <person name="Mardis E.R."/>
            <person name="Wilson R.K."/>
        </authorList>
    </citation>
    <scope>NUCLEOTIDE SEQUENCE [LARGE SCALE GENOMIC DNA]</scope>
    <source>
        <strain evidence="1">ATCC 29256</strain>
    </source>
</reference>
<dbReference type="EMBL" id="ACKO02000030">
    <property type="protein sequence ID" value="EET42965.1"/>
    <property type="molecule type" value="Genomic_DNA"/>
</dbReference>
<evidence type="ECO:0000313" key="2">
    <source>
        <dbReference type="Proteomes" id="UP000005365"/>
    </source>
</evidence>
<name>C6M9P2_NEISI</name>
<dbReference type="Proteomes" id="UP000005365">
    <property type="component" value="Unassembled WGS sequence"/>
</dbReference>
<sequence length="79" mass="9089">MDKTQDKVTQSRPCFKLTHYIFKATEKKVSQRSMALRFCGIGSNRSSENGFVRSCALWAGENKEGRILMEECLFRNVSH</sequence>
<accession>C6M9P2</accession>
<gene>
    <name evidence="1" type="ORF">NEISICOT_03269</name>
</gene>
<keyword evidence="2" id="KW-1185">Reference proteome</keyword>
<comment type="caution">
    <text evidence="1">The sequence shown here is derived from an EMBL/GenBank/DDBJ whole genome shotgun (WGS) entry which is preliminary data.</text>
</comment>
<organism evidence="1 2">
    <name type="scientific">Neisseria sicca ATCC 29256</name>
    <dbReference type="NCBI Taxonomy" id="547045"/>
    <lineage>
        <taxon>Bacteria</taxon>
        <taxon>Pseudomonadati</taxon>
        <taxon>Pseudomonadota</taxon>
        <taxon>Betaproteobacteria</taxon>
        <taxon>Neisseriales</taxon>
        <taxon>Neisseriaceae</taxon>
        <taxon>Neisseria</taxon>
    </lineage>
</organism>
<dbReference type="AlphaFoldDB" id="C6M9P2"/>
<protein>
    <submittedName>
        <fullName evidence="1">Uncharacterized protein</fullName>
    </submittedName>
</protein>
<proteinExistence type="predicted"/>